<dbReference type="AlphaFoldDB" id="A0AAN8WF45"/>
<dbReference type="PROSITE" id="PS00862">
    <property type="entry name" value="OX2_COVAL_FAD"/>
    <property type="match status" value="1"/>
</dbReference>
<dbReference type="EC" id="1.5.99.12" evidence="3"/>
<dbReference type="EMBL" id="JBAMMX010000003">
    <property type="protein sequence ID" value="KAK6944817.1"/>
    <property type="molecule type" value="Genomic_DNA"/>
</dbReference>
<dbReference type="InterPro" id="IPR015345">
    <property type="entry name" value="Cytokinin_DH_FAD/cytokin-bd"/>
</dbReference>
<dbReference type="Pfam" id="PF09265">
    <property type="entry name" value="Cytokin-bind"/>
    <property type="match status" value="1"/>
</dbReference>
<comment type="caution">
    <text evidence="10">The sequence shown here is derived from an EMBL/GenBank/DDBJ whole genome shotgun (WGS) entry which is preliminary data.</text>
</comment>
<dbReference type="GO" id="GO:0019139">
    <property type="term" value="F:cytokinin dehydrogenase activity"/>
    <property type="evidence" value="ECO:0007669"/>
    <property type="project" value="UniProtKB-EC"/>
</dbReference>
<evidence type="ECO:0000256" key="3">
    <source>
        <dbReference type="ARBA" id="ARBA00011928"/>
    </source>
</evidence>
<comment type="similarity">
    <text evidence="2">Belongs to the oxygen-dependent FAD-linked oxidoreductase family.</text>
</comment>
<accession>A0AAN8WF45</accession>
<dbReference type="Proteomes" id="UP001370490">
    <property type="component" value="Unassembled WGS sequence"/>
</dbReference>
<dbReference type="InterPro" id="IPR016164">
    <property type="entry name" value="FAD-linked_Oxase-like_C"/>
</dbReference>
<dbReference type="PANTHER" id="PTHR13878:SF127">
    <property type="entry name" value="CYTOKININ DEHYDROGENASE 3"/>
    <property type="match status" value="1"/>
</dbReference>
<dbReference type="InterPro" id="IPR036318">
    <property type="entry name" value="FAD-bd_PCMH-like_sf"/>
</dbReference>
<keyword evidence="5" id="KW-0274">FAD</keyword>
<dbReference type="SUPFAM" id="SSF56176">
    <property type="entry name" value="FAD-binding/transporter-associated domain-like"/>
    <property type="match status" value="1"/>
</dbReference>
<keyword evidence="8" id="KW-0732">Signal</keyword>
<sequence>MANTFPSSSCFILVHVMLLIIGKVNTWNYNNSLPSELFLLDIVNRVHVDFNSIKQASLDYGNIVQLTPSAVLYPSSQNDIVSLIKFSYNSPLPFKIAAKGHGHSVRGQAMALNGVVIEMTSLNNNRDNYHGNHDANQIVVHNYSSLYGSSFVDAGGEQLWIDVLQETLRYGLAPVSWTDYLYLTVGGTLSNAGISGQTFRHGPQISNVYEMDVITGKGELVTCSEKFNSELFYAILGGLGQFGIITRARIRLEPAPTRVKWVRMLYNDFPAFTRDQEHLISINEGRQGVDYVEGSLILPRSPANNWRSSSFFSATNVAKITNLVAENEILYTLEVAKYYDDHTSNIVDEELELLFKGLNFIPGFIFTNDVSYVDFLNRVQKGELDLRAKGLWDVPHPWLNIFLPKSHIMDFNSGVFLDIVLKNNITSGLVLVYPMNRDKWDERTSAVLPDEDVFYTVGFLHASGFDGWKPLDEQNEEILRFCDEAGIEVKQYFPHYTTKEAWESHFGSKWKTFKEMKKKFDPKNILSPGQGIFTAPS</sequence>
<dbReference type="FunFam" id="3.40.462.10:FF:000001">
    <property type="entry name" value="Cytokinin dehydrogenase 2"/>
    <property type="match status" value="1"/>
</dbReference>
<keyword evidence="4" id="KW-0285">Flavoprotein</keyword>
<dbReference type="GO" id="GO:0009690">
    <property type="term" value="P:cytokinin metabolic process"/>
    <property type="evidence" value="ECO:0007669"/>
    <property type="project" value="InterPro"/>
</dbReference>
<dbReference type="Gene3D" id="3.30.43.10">
    <property type="entry name" value="Uridine Diphospho-n-acetylenolpyruvylglucosamine Reductase, domain 2"/>
    <property type="match status" value="1"/>
</dbReference>
<evidence type="ECO:0000313" key="10">
    <source>
        <dbReference type="EMBL" id="KAK6944817.1"/>
    </source>
</evidence>
<evidence type="ECO:0000256" key="6">
    <source>
        <dbReference type="ARBA" id="ARBA00023002"/>
    </source>
</evidence>
<dbReference type="InterPro" id="IPR016170">
    <property type="entry name" value="Cytok_DH_C_sf"/>
</dbReference>
<dbReference type="InterPro" id="IPR016169">
    <property type="entry name" value="FAD-bd_PCMH_sub2"/>
</dbReference>
<evidence type="ECO:0000256" key="1">
    <source>
        <dbReference type="ARBA" id="ARBA00001974"/>
    </source>
</evidence>
<gene>
    <name evidence="10" type="ORF">RJ641_025919</name>
</gene>
<keyword evidence="6" id="KW-0560">Oxidoreductase</keyword>
<proteinExistence type="inferred from homology"/>
<dbReference type="InterPro" id="IPR050432">
    <property type="entry name" value="FAD-linked_Oxidoreductases_BP"/>
</dbReference>
<dbReference type="PANTHER" id="PTHR13878">
    <property type="entry name" value="GULONOLACTONE OXIDASE"/>
    <property type="match status" value="1"/>
</dbReference>
<feature type="domain" description="FAD-binding PCMH-type" evidence="9">
    <location>
        <begin position="64"/>
        <end position="255"/>
    </location>
</feature>
<dbReference type="GO" id="GO:0071949">
    <property type="term" value="F:FAD binding"/>
    <property type="evidence" value="ECO:0007669"/>
    <property type="project" value="InterPro"/>
</dbReference>
<organism evidence="10 11">
    <name type="scientific">Dillenia turbinata</name>
    <dbReference type="NCBI Taxonomy" id="194707"/>
    <lineage>
        <taxon>Eukaryota</taxon>
        <taxon>Viridiplantae</taxon>
        <taxon>Streptophyta</taxon>
        <taxon>Embryophyta</taxon>
        <taxon>Tracheophyta</taxon>
        <taxon>Spermatophyta</taxon>
        <taxon>Magnoliopsida</taxon>
        <taxon>eudicotyledons</taxon>
        <taxon>Gunneridae</taxon>
        <taxon>Pentapetalae</taxon>
        <taxon>Dilleniales</taxon>
        <taxon>Dilleniaceae</taxon>
        <taxon>Dillenia</taxon>
    </lineage>
</organism>
<evidence type="ECO:0000256" key="4">
    <source>
        <dbReference type="ARBA" id="ARBA00022630"/>
    </source>
</evidence>
<evidence type="ECO:0000256" key="7">
    <source>
        <dbReference type="ARBA" id="ARBA00048224"/>
    </source>
</evidence>
<dbReference type="InterPro" id="IPR006094">
    <property type="entry name" value="Oxid_FAD_bind_N"/>
</dbReference>
<dbReference type="InterPro" id="IPR016167">
    <property type="entry name" value="FAD-bd_PCMH_sub1"/>
</dbReference>
<evidence type="ECO:0000259" key="9">
    <source>
        <dbReference type="PROSITE" id="PS51387"/>
    </source>
</evidence>
<evidence type="ECO:0000313" key="11">
    <source>
        <dbReference type="Proteomes" id="UP001370490"/>
    </source>
</evidence>
<dbReference type="PROSITE" id="PS51387">
    <property type="entry name" value="FAD_PCMH"/>
    <property type="match status" value="1"/>
</dbReference>
<evidence type="ECO:0000256" key="5">
    <source>
        <dbReference type="ARBA" id="ARBA00022827"/>
    </source>
</evidence>
<dbReference type="SUPFAM" id="SSF55103">
    <property type="entry name" value="FAD-linked oxidases, C-terminal domain"/>
    <property type="match status" value="1"/>
</dbReference>
<dbReference type="Gene3D" id="3.30.465.10">
    <property type="match status" value="1"/>
</dbReference>
<name>A0AAN8WF45_9MAGN</name>
<dbReference type="Pfam" id="PF01565">
    <property type="entry name" value="FAD_binding_4"/>
    <property type="match status" value="1"/>
</dbReference>
<evidence type="ECO:0000256" key="8">
    <source>
        <dbReference type="SAM" id="SignalP"/>
    </source>
</evidence>
<comment type="cofactor">
    <cofactor evidence="1">
        <name>FAD</name>
        <dbReference type="ChEBI" id="CHEBI:57692"/>
    </cofactor>
</comment>
<keyword evidence="11" id="KW-1185">Reference proteome</keyword>
<comment type="catalytic activity">
    <reaction evidence="7">
        <text>N(6)-dimethylallyladenine + A + H2O = 3-methyl-2-butenal + adenine + AH2</text>
        <dbReference type="Rhea" id="RHEA:13625"/>
        <dbReference type="ChEBI" id="CHEBI:13193"/>
        <dbReference type="ChEBI" id="CHEBI:15377"/>
        <dbReference type="ChEBI" id="CHEBI:15825"/>
        <dbReference type="ChEBI" id="CHEBI:16708"/>
        <dbReference type="ChEBI" id="CHEBI:17499"/>
        <dbReference type="ChEBI" id="CHEBI:17660"/>
        <dbReference type="EC" id="1.5.99.12"/>
    </reaction>
</comment>
<dbReference type="Gene3D" id="3.40.462.10">
    <property type="entry name" value="FAD-linked oxidases, C-terminal domain"/>
    <property type="match status" value="1"/>
</dbReference>
<reference evidence="10 11" key="1">
    <citation type="submission" date="2023-12" db="EMBL/GenBank/DDBJ databases">
        <title>A high-quality genome assembly for Dillenia turbinata (Dilleniales).</title>
        <authorList>
            <person name="Chanderbali A."/>
        </authorList>
    </citation>
    <scope>NUCLEOTIDE SEQUENCE [LARGE SCALE GENOMIC DNA]</scope>
    <source>
        <strain evidence="10">LSX21</strain>
        <tissue evidence="10">Leaf</tissue>
    </source>
</reference>
<feature type="signal peptide" evidence="8">
    <location>
        <begin position="1"/>
        <end position="26"/>
    </location>
</feature>
<protein>
    <recommendedName>
        <fullName evidence="3">cytokinin dehydrogenase</fullName>
        <ecNumber evidence="3">1.5.99.12</ecNumber>
    </recommendedName>
</protein>
<dbReference type="InterPro" id="IPR016166">
    <property type="entry name" value="FAD-bd_PCMH"/>
</dbReference>
<evidence type="ECO:0000256" key="2">
    <source>
        <dbReference type="ARBA" id="ARBA00005466"/>
    </source>
</evidence>
<dbReference type="InterPro" id="IPR006093">
    <property type="entry name" value="Oxy_OxRdtase_FAD_BS"/>
</dbReference>
<feature type="chain" id="PRO_5042816799" description="cytokinin dehydrogenase" evidence="8">
    <location>
        <begin position="27"/>
        <end position="537"/>
    </location>
</feature>